<evidence type="ECO:0000313" key="3">
    <source>
        <dbReference type="EMBL" id="RVW33954.1"/>
    </source>
</evidence>
<dbReference type="AlphaFoldDB" id="A0A438DEP2"/>
<evidence type="ECO:0000313" key="4">
    <source>
        <dbReference type="Proteomes" id="UP000288805"/>
    </source>
</evidence>
<sequence length="245" mass="27472">MSEISESTPSITVGSNSSKLPTSNSHSHSVQITTIRLNENNFLRWSKFVRMYIRGRGKIGYLTGDTKEPVRTNPSYATWNAENSMITAWLMYSNLVNQSQIYELQLKLGDICQGRIIGRQPLPSLGEVYSKVCCEESRKNVMLRKKLSGPMENSTLLGTAVATSRNPNNQCCPDDKPRLVEWKTNKQGNSNHFLAKTHAAKTPSLRKEQLDQLLQLLKLAPPTPSTPIASLAQLGFELMDDDWEC</sequence>
<comment type="caution">
    <text evidence="3">The sequence shown here is derived from an EMBL/GenBank/DDBJ whole genome shotgun (WGS) entry which is preliminary data.</text>
</comment>
<dbReference type="PANTHER" id="PTHR37610">
    <property type="entry name" value="CCHC-TYPE DOMAIN-CONTAINING PROTEIN"/>
    <property type="match status" value="1"/>
</dbReference>
<dbReference type="EMBL" id="QGNW01001662">
    <property type="protein sequence ID" value="RVW33954.1"/>
    <property type="molecule type" value="Genomic_DNA"/>
</dbReference>
<gene>
    <name evidence="3" type="ORF">CK203_082990</name>
</gene>
<evidence type="ECO:0000259" key="2">
    <source>
        <dbReference type="Pfam" id="PF14244"/>
    </source>
</evidence>
<accession>A0A438DEP2</accession>
<name>A0A438DEP2_VITVI</name>
<feature type="domain" description="Retrotransposon Copia-like N-terminal" evidence="2">
    <location>
        <begin position="25"/>
        <end position="69"/>
    </location>
</feature>
<dbReference type="Proteomes" id="UP000288805">
    <property type="component" value="Unassembled WGS sequence"/>
</dbReference>
<protein>
    <recommendedName>
        <fullName evidence="2">Retrotransposon Copia-like N-terminal domain-containing protein</fullName>
    </recommendedName>
</protein>
<dbReference type="Pfam" id="PF14244">
    <property type="entry name" value="Retrotran_gag_3"/>
    <property type="match status" value="1"/>
</dbReference>
<reference evidence="3 4" key="1">
    <citation type="journal article" date="2018" name="PLoS Genet.">
        <title>Population sequencing reveals clonal diversity and ancestral inbreeding in the grapevine cultivar Chardonnay.</title>
        <authorList>
            <person name="Roach M.J."/>
            <person name="Johnson D.L."/>
            <person name="Bohlmann J."/>
            <person name="van Vuuren H.J."/>
            <person name="Jones S.J."/>
            <person name="Pretorius I.S."/>
            <person name="Schmidt S.A."/>
            <person name="Borneman A.R."/>
        </authorList>
    </citation>
    <scope>NUCLEOTIDE SEQUENCE [LARGE SCALE GENOMIC DNA]</scope>
    <source>
        <strain evidence="4">cv. Chardonnay</strain>
        <tissue evidence="3">Leaf</tissue>
    </source>
</reference>
<dbReference type="PANTHER" id="PTHR37610:SF47">
    <property type="entry name" value="RETROTRANSPOSON COPIA-LIKE N-TERMINAL DOMAIN-CONTAINING PROTEIN"/>
    <property type="match status" value="1"/>
</dbReference>
<organism evidence="3 4">
    <name type="scientific">Vitis vinifera</name>
    <name type="common">Grape</name>
    <dbReference type="NCBI Taxonomy" id="29760"/>
    <lineage>
        <taxon>Eukaryota</taxon>
        <taxon>Viridiplantae</taxon>
        <taxon>Streptophyta</taxon>
        <taxon>Embryophyta</taxon>
        <taxon>Tracheophyta</taxon>
        <taxon>Spermatophyta</taxon>
        <taxon>Magnoliopsida</taxon>
        <taxon>eudicotyledons</taxon>
        <taxon>Gunneridae</taxon>
        <taxon>Pentapetalae</taxon>
        <taxon>rosids</taxon>
        <taxon>Vitales</taxon>
        <taxon>Vitaceae</taxon>
        <taxon>Viteae</taxon>
        <taxon>Vitis</taxon>
    </lineage>
</organism>
<feature type="region of interest" description="Disordered" evidence="1">
    <location>
        <begin position="1"/>
        <end position="26"/>
    </location>
</feature>
<evidence type="ECO:0000256" key="1">
    <source>
        <dbReference type="SAM" id="MobiDB-lite"/>
    </source>
</evidence>
<proteinExistence type="predicted"/>
<dbReference type="InterPro" id="IPR029472">
    <property type="entry name" value="Copia-like_N"/>
</dbReference>